<feature type="compositionally biased region" description="Basic residues" evidence="1">
    <location>
        <begin position="53"/>
        <end position="66"/>
    </location>
</feature>
<evidence type="ECO:0000313" key="3">
    <source>
        <dbReference type="EMBL" id="CAF1626021.1"/>
    </source>
</evidence>
<feature type="compositionally biased region" description="Low complexity" evidence="1">
    <location>
        <begin position="7"/>
        <end position="23"/>
    </location>
</feature>
<reference evidence="3" key="1">
    <citation type="submission" date="2021-02" db="EMBL/GenBank/DDBJ databases">
        <authorList>
            <person name="Nowell W R."/>
        </authorList>
    </citation>
    <scope>NUCLEOTIDE SEQUENCE</scope>
</reference>
<dbReference type="AlphaFoldDB" id="A0A816CVG6"/>
<feature type="region of interest" description="Disordered" evidence="1">
    <location>
        <begin position="45"/>
        <end position="66"/>
    </location>
</feature>
<proteinExistence type="predicted"/>
<evidence type="ECO:0000313" key="4">
    <source>
        <dbReference type="Proteomes" id="UP000663832"/>
    </source>
</evidence>
<evidence type="ECO:0000256" key="1">
    <source>
        <dbReference type="SAM" id="MobiDB-lite"/>
    </source>
</evidence>
<name>A0A816CVG6_9BILA</name>
<dbReference type="Proteomes" id="UP000663832">
    <property type="component" value="Unassembled WGS sequence"/>
</dbReference>
<keyword evidence="4" id="KW-1185">Reference proteome</keyword>
<feature type="region of interest" description="Disordered" evidence="1">
    <location>
        <begin position="1"/>
        <end position="23"/>
    </location>
</feature>
<evidence type="ECO:0000313" key="2">
    <source>
        <dbReference type="EMBL" id="CAF0939722.1"/>
    </source>
</evidence>
<dbReference type="EMBL" id="CAJNOI010000048">
    <property type="protein sequence ID" value="CAF0939722.1"/>
    <property type="molecule type" value="Genomic_DNA"/>
</dbReference>
<dbReference type="Proteomes" id="UP000663877">
    <property type="component" value="Unassembled WGS sequence"/>
</dbReference>
<gene>
    <name evidence="2" type="ORF">BJG266_LOCUS12579</name>
    <name evidence="3" type="ORF">QVE165_LOCUS56512</name>
</gene>
<organism evidence="3 4">
    <name type="scientific">Adineta steineri</name>
    <dbReference type="NCBI Taxonomy" id="433720"/>
    <lineage>
        <taxon>Eukaryota</taxon>
        <taxon>Metazoa</taxon>
        <taxon>Spiralia</taxon>
        <taxon>Gnathifera</taxon>
        <taxon>Rotifera</taxon>
        <taxon>Eurotatoria</taxon>
        <taxon>Bdelloidea</taxon>
        <taxon>Adinetida</taxon>
        <taxon>Adinetidae</taxon>
        <taxon>Adineta</taxon>
    </lineage>
</organism>
<comment type="caution">
    <text evidence="3">The sequence shown here is derived from an EMBL/GenBank/DDBJ whole genome shotgun (WGS) entry which is preliminary data.</text>
</comment>
<sequence length="66" mass="7055">MGNTQRSPSSPSSSNDTARPSSSVLIVPSQLSSVLIIPSPLSPILVLSTPRQKSNKSSRPRRIMKP</sequence>
<dbReference type="EMBL" id="CAJNOM010002072">
    <property type="protein sequence ID" value="CAF1626021.1"/>
    <property type="molecule type" value="Genomic_DNA"/>
</dbReference>
<accession>A0A816CVG6</accession>
<protein>
    <submittedName>
        <fullName evidence="3">Uncharacterized protein</fullName>
    </submittedName>
</protein>